<feature type="transmembrane region" description="Helical" evidence="8">
    <location>
        <begin position="268"/>
        <end position="291"/>
    </location>
</feature>
<name>A0A846RYC9_9MICO</name>
<evidence type="ECO:0000256" key="8">
    <source>
        <dbReference type="SAM" id="Phobius"/>
    </source>
</evidence>
<dbReference type="Gene3D" id="1.20.1250.20">
    <property type="entry name" value="MFS general substrate transporter like domains"/>
    <property type="match status" value="1"/>
</dbReference>
<proteinExistence type="predicted"/>
<accession>A0A846RYC9</accession>
<reference evidence="10 11" key="1">
    <citation type="submission" date="2020-03" db="EMBL/GenBank/DDBJ databases">
        <title>Sequencing the genomes of 1000 actinobacteria strains.</title>
        <authorList>
            <person name="Klenk H.-P."/>
        </authorList>
    </citation>
    <scope>NUCLEOTIDE SEQUENCE [LARGE SCALE GENOMIC DNA]</scope>
    <source>
        <strain evidence="10 11">DSM 18964</strain>
    </source>
</reference>
<feature type="transmembrane region" description="Helical" evidence="8">
    <location>
        <begin position="202"/>
        <end position="222"/>
    </location>
</feature>
<dbReference type="Proteomes" id="UP000576792">
    <property type="component" value="Unassembled WGS sequence"/>
</dbReference>
<protein>
    <submittedName>
        <fullName evidence="10">DHA2 family multidrug resistance protein-like MFS transporter</fullName>
    </submittedName>
</protein>
<dbReference type="InterPro" id="IPR020846">
    <property type="entry name" value="MFS_dom"/>
</dbReference>
<feature type="transmembrane region" description="Helical" evidence="8">
    <location>
        <begin position="53"/>
        <end position="75"/>
    </location>
</feature>
<feature type="transmembrane region" description="Helical" evidence="8">
    <location>
        <begin position="334"/>
        <end position="355"/>
    </location>
</feature>
<keyword evidence="5 8" id="KW-1133">Transmembrane helix</keyword>
<evidence type="ECO:0000256" key="2">
    <source>
        <dbReference type="ARBA" id="ARBA00022448"/>
    </source>
</evidence>
<organism evidence="10 11">
    <name type="scientific">Brevibacterium marinum</name>
    <dbReference type="NCBI Taxonomy" id="418643"/>
    <lineage>
        <taxon>Bacteria</taxon>
        <taxon>Bacillati</taxon>
        <taxon>Actinomycetota</taxon>
        <taxon>Actinomycetes</taxon>
        <taxon>Micrococcales</taxon>
        <taxon>Brevibacteriaceae</taxon>
        <taxon>Brevibacterium</taxon>
    </lineage>
</organism>
<dbReference type="PANTHER" id="PTHR42718">
    <property type="entry name" value="MAJOR FACILITATOR SUPERFAMILY MULTIDRUG TRANSPORTER MFSC"/>
    <property type="match status" value="1"/>
</dbReference>
<evidence type="ECO:0000256" key="4">
    <source>
        <dbReference type="ARBA" id="ARBA00022692"/>
    </source>
</evidence>
<feature type="transmembrane region" description="Helical" evidence="8">
    <location>
        <begin position="303"/>
        <end position="322"/>
    </location>
</feature>
<dbReference type="PROSITE" id="PS50850">
    <property type="entry name" value="MFS"/>
    <property type="match status" value="1"/>
</dbReference>
<dbReference type="InterPro" id="IPR036259">
    <property type="entry name" value="MFS_trans_sf"/>
</dbReference>
<sequence>MKPTDTERPTWRQWTALLLLGLPMFMMATDFTAIFLAVPPVAADLEPTATQLLWIVHIGELVAAGTLITMGWLTGRIGPRRLLLLAVTLYGIGSALAAFAPDSESFLAARILIGTATAAASPAAFAMLRWLFTNARHHSVGFAVVMGAFPVGSALGPPLTGLLLDHFWWGSVFLINVPVAAIAVLGGLWLFPDATERTADRIDIISVVVSMAAVMLIVFGLQEIADRGISVTYMLSITGGGVLGWWFIRRQRRISNPLVDLSLFASRVLRILMIFFLLSPLAFMAADFILIQHLQIVVGISTSRLGLVLAVPGAASIAATALTPALTVRFTPATVMTVGTSTGILGLLVVLAAVIAHPATWLFAVGMTIAALGASPPMVLGAQLVITSVSRVQTGPVSALQDISASLGSVLGIMVLGSLSTAVYRLNLSSAAPDGLSDAEAAAAADSPGAAAAIAAERGGGSGEQLLTSVHDAWTWATVTVYAAAVLIGVLIVFIVGRGLRGVRLPSDHGTDGSEPDRVAPPATRAQAPTECLPEP</sequence>
<feature type="transmembrane region" description="Helical" evidence="8">
    <location>
        <begin position="140"/>
        <end position="160"/>
    </location>
</feature>
<feature type="transmembrane region" description="Helical" evidence="8">
    <location>
        <begin position="107"/>
        <end position="128"/>
    </location>
</feature>
<dbReference type="PANTHER" id="PTHR42718:SF47">
    <property type="entry name" value="METHYL VIOLOGEN RESISTANCE PROTEIN SMVA"/>
    <property type="match status" value="1"/>
</dbReference>
<feature type="domain" description="Major facilitator superfamily (MFS) profile" evidence="9">
    <location>
        <begin position="16"/>
        <end position="501"/>
    </location>
</feature>
<keyword evidence="11" id="KW-1185">Reference proteome</keyword>
<evidence type="ECO:0000313" key="10">
    <source>
        <dbReference type="EMBL" id="NJC55683.1"/>
    </source>
</evidence>
<feature type="transmembrane region" description="Helical" evidence="8">
    <location>
        <begin position="473"/>
        <end position="496"/>
    </location>
</feature>
<dbReference type="InterPro" id="IPR011701">
    <property type="entry name" value="MFS"/>
</dbReference>
<feature type="region of interest" description="Disordered" evidence="7">
    <location>
        <begin position="506"/>
        <end position="536"/>
    </location>
</feature>
<dbReference type="GO" id="GO:0005886">
    <property type="term" value="C:plasma membrane"/>
    <property type="evidence" value="ECO:0007669"/>
    <property type="project" value="UniProtKB-SubCell"/>
</dbReference>
<dbReference type="SUPFAM" id="SSF103473">
    <property type="entry name" value="MFS general substrate transporter"/>
    <property type="match status" value="1"/>
</dbReference>
<evidence type="ECO:0000256" key="1">
    <source>
        <dbReference type="ARBA" id="ARBA00004651"/>
    </source>
</evidence>
<dbReference type="PRINTS" id="PR01036">
    <property type="entry name" value="TCRTETB"/>
</dbReference>
<evidence type="ECO:0000259" key="9">
    <source>
        <dbReference type="PROSITE" id="PS50850"/>
    </source>
</evidence>
<feature type="transmembrane region" description="Helical" evidence="8">
    <location>
        <begin position="228"/>
        <end position="248"/>
    </location>
</feature>
<dbReference type="RefSeq" id="WP_167949674.1">
    <property type="nucleotide sequence ID" value="NZ_BAAAPQ010000026.1"/>
</dbReference>
<feature type="transmembrane region" description="Helical" evidence="8">
    <location>
        <begin position="166"/>
        <end position="190"/>
    </location>
</feature>
<feature type="transmembrane region" description="Helical" evidence="8">
    <location>
        <begin position="361"/>
        <end position="386"/>
    </location>
</feature>
<feature type="transmembrane region" description="Helical" evidence="8">
    <location>
        <begin position="407"/>
        <end position="426"/>
    </location>
</feature>
<dbReference type="AlphaFoldDB" id="A0A846RYC9"/>
<keyword evidence="4 8" id="KW-0812">Transmembrane</keyword>
<feature type="transmembrane region" description="Helical" evidence="8">
    <location>
        <begin position="82"/>
        <end position="101"/>
    </location>
</feature>
<gene>
    <name evidence="10" type="ORF">BKA07_000718</name>
</gene>
<comment type="subcellular location">
    <subcellularLocation>
        <location evidence="1">Cell membrane</location>
        <topology evidence="1">Multi-pass membrane protein</topology>
    </subcellularLocation>
</comment>
<feature type="compositionally biased region" description="Basic and acidic residues" evidence="7">
    <location>
        <begin position="506"/>
        <end position="518"/>
    </location>
</feature>
<evidence type="ECO:0000256" key="7">
    <source>
        <dbReference type="SAM" id="MobiDB-lite"/>
    </source>
</evidence>
<dbReference type="GO" id="GO:0022857">
    <property type="term" value="F:transmembrane transporter activity"/>
    <property type="evidence" value="ECO:0007669"/>
    <property type="project" value="InterPro"/>
</dbReference>
<dbReference type="EMBL" id="JAATJN010000001">
    <property type="protein sequence ID" value="NJC55683.1"/>
    <property type="molecule type" value="Genomic_DNA"/>
</dbReference>
<keyword evidence="6 8" id="KW-0472">Membrane</keyword>
<evidence type="ECO:0000256" key="6">
    <source>
        <dbReference type="ARBA" id="ARBA00023136"/>
    </source>
</evidence>
<keyword evidence="2" id="KW-0813">Transport</keyword>
<comment type="caution">
    <text evidence="10">The sequence shown here is derived from an EMBL/GenBank/DDBJ whole genome shotgun (WGS) entry which is preliminary data.</text>
</comment>
<evidence type="ECO:0000256" key="5">
    <source>
        <dbReference type="ARBA" id="ARBA00022989"/>
    </source>
</evidence>
<dbReference type="Pfam" id="PF07690">
    <property type="entry name" value="MFS_1"/>
    <property type="match status" value="1"/>
</dbReference>
<evidence type="ECO:0000256" key="3">
    <source>
        <dbReference type="ARBA" id="ARBA00022475"/>
    </source>
</evidence>
<keyword evidence="3" id="KW-1003">Cell membrane</keyword>
<evidence type="ECO:0000313" key="11">
    <source>
        <dbReference type="Proteomes" id="UP000576792"/>
    </source>
</evidence>